<evidence type="ECO:0000313" key="2">
    <source>
        <dbReference type="Proteomes" id="UP001152795"/>
    </source>
</evidence>
<name>A0A7D9E7P1_PARCT</name>
<reference evidence="1" key="1">
    <citation type="submission" date="2020-04" db="EMBL/GenBank/DDBJ databases">
        <authorList>
            <person name="Alioto T."/>
            <person name="Alioto T."/>
            <person name="Gomez Garrido J."/>
        </authorList>
    </citation>
    <scope>NUCLEOTIDE SEQUENCE</scope>
    <source>
        <strain evidence="1">A484AB</strain>
    </source>
</reference>
<organism evidence="1 2">
    <name type="scientific">Paramuricea clavata</name>
    <name type="common">Red gorgonian</name>
    <name type="synonym">Violescent sea-whip</name>
    <dbReference type="NCBI Taxonomy" id="317549"/>
    <lineage>
        <taxon>Eukaryota</taxon>
        <taxon>Metazoa</taxon>
        <taxon>Cnidaria</taxon>
        <taxon>Anthozoa</taxon>
        <taxon>Octocorallia</taxon>
        <taxon>Malacalcyonacea</taxon>
        <taxon>Plexauridae</taxon>
        <taxon>Paramuricea</taxon>
    </lineage>
</organism>
<dbReference type="Pfam" id="PF03564">
    <property type="entry name" value="DUF1759"/>
    <property type="match status" value="1"/>
</dbReference>
<dbReference type="Proteomes" id="UP001152795">
    <property type="component" value="Unassembled WGS sequence"/>
</dbReference>
<dbReference type="EMBL" id="CACRXK020004702">
    <property type="protein sequence ID" value="CAB4003709.1"/>
    <property type="molecule type" value="Genomic_DNA"/>
</dbReference>
<accession>A0A7D9E7P1</accession>
<gene>
    <name evidence="1" type="ORF">PACLA_8A068975</name>
</gene>
<dbReference type="InterPro" id="IPR005312">
    <property type="entry name" value="DUF1759"/>
</dbReference>
<keyword evidence="2" id="KW-1185">Reference proteome</keyword>
<dbReference type="OrthoDB" id="10061868at2759"/>
<evidence type="ECO:0000313" key="1">
    <source>
        <dbReference type="EMBL" id="CAB4003709.1"/>
    </source>
</evidence>
<proteinExistence type="predicted"/>
<protein>
    <submittedName>
        <fullName evidence="1">Uncharacterized protein</fullName>
    </submittedName>
</protein>
<dbReference type="PANTHER" id="PTHR22954">
    <property type="entry name" value="RETROVIRAL PROTEASE-RELATED"/>
    <property type="match status" value="1"/>
</dbReference>
<sequence>MGEKSKRRKLQTNYEIEKWIGEIEVQLAKADEEVKRLQQWQDQITSEGKQREREEQLHHERELYEAKIKLKSELKLSSENVGAKDEVQAKLPKLTITKFNGTYQDWTRFWNQFSETIDKSGIPSVTKFAYLRELLDTNVRKTVEALPFTGEGYVRAKTILEEKYGKKCEIIKAYTKQILELPVIPNVNIKKIHEFYDTLMYAVQSLETMGCLQQVNGNVALTLEKLPGIRGDLARTDPGRALRNFT</sequence>
<dbReference type="PANTHER" id="PTHR22954:SF3">
    <property type="entry name" value="PROTEIN CBG08539"/>
    <property type="match status" value="1"/>
</dbReference>
<comment type="caution">
    <text evidence="1">The sequence shown here is derived from an EMBL/GenBank/DDBJ whole genome shotgun (WGS) entry which is preliminary data.</text>
</comment>
<dbReference type="AlphaFoldDB" id="A0A7D9E7P1"/>